<evidence type="ECO:0000256" key="20">
    <source>
        <dbReference type="RuleBase" id="RU003825"/>
    </source>
</evidence>
<dbReference type="SUPFAM" id="SSF52540">
    <property type="entry name" value="P-loop containing nucleoside triphosphate hydrolases"/>
    <property type="match status" value="1"/>
</dbReference>
<evidence type="ECO:0000256" key="1">
    <source>
        <dbReference type="ARBA" id="ARBA00000441"/>
    </source>
</evidence>
<evidence type="ECO:0000256" key="17">
    <source>
        <dbReference type="ARBA" id="ARBA00023239"/>
    </source>
</evidence>
<dbReference type="GO" id="GO:0005524">
    <property type="term" value="F:ATP binding"/>
    <property type="evidence" value="ECO:0007669"/>
    <property type="project" value="UniProtKB-KW"/>
</dbReference>
<dbReference type="UniPathway" id="UPA00579">
    <property type="reaction ID" value="UER00640"/>
</dbReference>
<dbReference type="GO" id="GO:0006096">
    <property type="term" value="P:glycolytic process"/>
    <property type="evidence" value="ECO:0007669"/>
    <property type="project" value="UniProtKB-UniPathway"/>
</dbReference>
<keyword evidence="11" id="KW-0328">Glycosyltransferase</keyword>
<evidence type="ECO:0000313" key="25">
    <source>
        <dbReference type="Proteomes" id="UP000250321"/>
    </source>
</evidence>
<organism evidence="24 25">
    <name type="scientific">Prunus yedoensis var. nudiflora</name>
    <dbReference type="NCBI Taxonomy" id="2094558"/>
    <lineage>
        <taxon>Eukaryota</taxon>
        <taxon>Viridiplantae</taxon>
        <taxon>Streptophyta</taxon>
        <taxon>Embryophyta</taxon>
        <taxon>Tracheophyta</taxon>
        <taxon>Spermatophyta</taxon>
        <taxon>Magnoliopsida</taxon>
        <taxon>eudicotyledons</taxon>
        <taxon>Gunneridae</taxon>
        <taxon>Pentapetalae</taxon>
        <taxon>rosids</taxon>
        <taxon>fabids</taxon>
        <taxon>Rosales</taxon>
        <taxon>Rosaceae</taxon>
        <taxon>Amygdaloideae</taxon>
        <taxon>Amygdaleae</taxon>
        <taxon>Prunus</taxon>
    </lineage>
</organism>
<dbReference type="FunFam" id="3.20.20.70:FF:000068">
    <property type="entry name" value="Fructose-bisphosphate aldolase"/>
    <property type="match status" value="1"/>
</dbReference>
<dbReference type="Proteomes" id="UP000250321">
    <property type="component" value="Unassembled WGS sequence"/>
</dbReference>
<evidence type="ECO:0000259" key="23">
    <source>
        <dbReference type="Pfam" id="PF14681"/>
    </source>
</evidence>
<dbReference type="PRINTS" id="PR00988">
    <property type="entry name" value="URIDINKINASE"/>
</dbReference>
<dbReference type="Pfam" id="PF00274">
    <property type="entry name" value="Glycolytic"/>
    <property type="match status" value="1"/>
</dbReference>
<keyword evidence="15" id="KW-0342">GTP-binding</keyword>
<dbReference type="EC" id="4.1.2.13" evidence="21"/>
<dbReference type="InterPro" id="IPR006083">
    <property type="entry name" value="PRK/URK"/>
</dbReference>
<dbReference type="NCBIfam" id="NF033379">
    <property type="entry name" value="FrucBisAld_I"/>
    <property type="match status" value="1"/>
</dbReference>
<evidence type="ECO:0000256" key="9">
    <source>
        <dbReference type="ARBA" id="ARBA00022490"/>
    </source>
</evidence>
<comment type="pathway">
    <text evidence="4">Carbohydrate degradation; glycolysis; D-glyceraldehyde 3-phosphate and glycerone phosphate from D-glucose: step 4/4.</text>
</comment>
<dbReference type="SUPFAM" id="SSF53271">
    <property type="entry name" value="PRTase-like"/>
    <property type="match status" value="1"/>
</dbReference>
<dbReference type="PANTHER" id="PTHR11627">
    <property type="entry name" value="FRUCTOSE-BISPHOSPHATE ALDOLASE"/>
    <property type="match status" value="1"/>
</dbReference>
<comment type="subcellular location">
    <subcellularLocation>
        <location evidence="2">Cytoplasm</location>
    </subcellularLocation>
</comment>
<dbReference type="Gene3D" id="3.40.50.2020">
    <property type="match status" value="1"/>
</dbReference>
<proteinExistence type="inferred from homology"/>
<comment type="catalytic activity">
    <reaction evidence="20">
        <text>cytidine + ATP = CMP + ADP + H(+)</text>
        <dbReference type="Rhea" id="RHEA:24674"/>
        <dbReference type="ChEBI" id="CHEBI:15378"/>
        <dbReference type="ChEBI" id="CHEBI:17562"/>
        <dbReference type="ChEBI" id="CHEBI:30616"/>
        <dbReference type="ChEBI" id="CHEBI:60377"/>
        <dbReference type="ChEBI" id="CHEBI:456216"/>
        <dbReference type="EC" id="2.7.1.48"/>
    </reaction>
</comment>
<evidence type="ECO:0000256" key="5">
    <source>
        <dbReference type="ARBA" id="ARBA00004784"/>
    </source>
</evidence>
<evidence type="ECO:0000256" key="8">
    <source>
        <dbReference type="ARBA" id="ARBA00010723"/>
    </source>
</evidence>
<evidence type="ECO:0000256" key="6">
    <source>
        <dbReference type="ARBA" id="ARBA00008173"/>
    </source>
</evidence>
<dbReference type="UniPathway" id="UPA00109">
    <property type="reaction ID" value="UER00183"/>
</dbReference>
<evidence type="ECO:0000259" key="22">
    <source>
        <dbReference type="Pfam" id="PF00485"/>
    </source>
</evidence>
<keyword evidence="14 20" id="KW-0418">Kinase</keyword>
<dbReference type="InterPro" id="IPR029768">
    <property type="entry name" value="Aldolase_I_AS"/>
</dbReference>
<evidence type="ECO:0000256" key="11">
    <source>
        <dbReference type="ARBA" id="ARBA00022676"/>
    </source>
</evidence>
<dbReference type="GO" id="GO:0004849">
    <property type="term" value="F:uridine kinase activity"/>
    <property type="evidence" value="ECO:0007669"/>
    <property type="project" value="UniProtKB-EC"/>
</dbReference>
<evidence type="ECO:0000256" key="14">
    <source>
        <dbReference type="ARBA" id="ARBA00022777"/>
    </source>
</evidence>
<keyword evidence="16 21" id="KW-0324">Glycolysis</keyword>
<dbReference type="FunFam" id="3.40.50.300:FF:000339">
    <property type="entry name" value="Uridine kinase"/>
    <property type="match status" value="1"/>
</dbReference>
<feature type="domain" description="Phosphoribosyltransferase" evidence="23">
    <location>
        <begin position="265"/>
        <end position="456"/>
    </location>
</feature>
<sequence>MGSNSVVDMIEASSGVHFSGFHMDGLEQRQKVEQPTTSAHENMHKQPFVIGVAGGAASGKTTVCDMIIQQLHDQRVVLVNQDSFYHNLTEEELKRVHEYNFDHPDAFDTEKLLSSMDKLKHGQAVDIPNYDFKSYKNSVFPARRVNPSDVIILEGILVFHDPRVRELMNMKIFVDTDADVRLARRIRRDTVEKGRDIGTVLDQYSNFVKPAFDDFILPTKKYADIIIPRGGDNHIAVDLIVQHIRTKLGQHDLCKIYPNLYVIHSTFQIRGMHTLIRDAQTTKHDFVFYSDRLIRLVVEHGLGHLPFTEKQVITPTGSVYIGVDFCKRLCGVSIIRSGESMENALRACCKGIKIGKILIHREGDNGQQLIYEKLPNDISERHVLLLDPILGTGNSAVQAISLLLKKGVPEPNIIFLNLISAPQGVHMVCKRFPRIKIVTSEIESGLNEDFRVVPGMEELIKNAKYIATPGKGILAADESTGTIGKRLSSINVENIESNRQALRELLFTSPNALTYLSGVILFEETLYQKTTDGKPFVEVLQENNVIPGIKVDKGTVELAGTNGETTTQGLDSLGARCAQYYKAGARFAKWRAVLKIGPTEPSELSIQQNAQGLARYAIICQENGLVPIVEPEILTDGDHEIKKNAAVTETVLAAVYKALNEQHVLLEGTLLKPNMVTPGSDSPKVTPEVIAEYTVTALRRTVPAAVPGIVFLSGGQSEEEATLNLDAMNKLDVLKPWTLSFSFGRALQASTLKTWGGKKENVGKAQETFLTRCKANSDATLGKYGGGSAGGLASESLFVKGYKY</sequence>
<comment type="similarity">
    <text evidence="20">Belongs to the uridine kinase family.</text>
</comment>
<accession>A0A314Z753</accession>
<dbReference type="CDD" id="cd00948">
    <property type="entry name" value="FBP_aldolase_I_a"/>
    <property type="match status" value="1"/>
</dbReference>
<gene>
    <name evidence="24" type="ORF">Pyn_32286</name>
</gene>
<keyword evidence="18" id="KW-0511">Multifunctional enzyme</keyword>
<dbReference type="GO" id="GO:0009507">
    <property type="term" value="C:chloroplast"/>
    <property type="evidence" value="ECO:0007669"/>
    <property type="project" value="UniProtKB-ARBA"/>
</dbReference>
<evidence type="ECO:0000256" key="2">
    <source>
        <dbReference type="ARBA" id="ARBA00004496"/>
    </source>
</evidence>
<dbReference type="Pfam" id="PF00485">
    <property type="entry name" value="PRK"/>
    <property type="match status" value="1"/>
</dbReference>
<keyword evidence="9" id="KW-0963">Cytoplasm</keyword>
<evidence type="ECO:0000256" key="18">
    <source>
        <dbReference type="ARBA" id="ARBA00023268"/>
    </source>
</evidence>
<comment type="similarity">
    <text evidence="6">In the N-terminal section; belongs to the uridine kinase family.</text>
</comment>
<dbReference type="InterPro" id="IPR013785">
    <property type="entry name" value="Aldolase_TIM"/>
</dbReference>
<comment type="similarity">
    <text evidence="8">In the C-terminal section; belongs to the UPRTase family.</text>
</comment>
<dbReference type="PROSITE" id="PS00158">
    <property type="entry name" value="ALDOLASE_CLASS_I"/>
    <property type="match status" value="1"/>
</dbReference>
<dbReference type="CDD" id="cd02023">
    <property type="entry name" value="UMPK"/>
    <property type="match status" value="1"/>
</dbReference>
<dbReference type="SUPFAM" id="SSF51569">
    <property type="entry name" value="Aldolase"/>
    <property type="match status" value="1"/>
</dbReference>
<evidence type="ECO:0000256" key="15">
    <source>
        <dbReference type="ARBA" id="ARBA00023134"/>
    </source>
</evidence>
<comment type="pathway">
    <text evidence="5 20">Pyrimidine metabolism; CTP biosynthesis via salvage pathway; CTP from cytidine: step 1/3.</text>
</comment>
<dbReference type="UniPathway" id="UPA00574">
    <property type="reaction ID" value="UER00637"/>
</dbReference>
<dbReference type="NCBIfam" id="NF004018">
    <property type="entry name" value="PRK05480.1"/>
    <property type="match status" value="1"/>
</dbReference>
<evidence type="ECO:0000256" key="19">
    <source>
        <dbReference type="ARBA" id="ARBA00023270"/>
    </source>
</evidence>
<evidence type="ECO:0000256" key="7">
    <source>
        <dbReference type="ARBA" id="ARBA00010387"/>
    </source>
</evidence>
<dbReference type="AlphaFoldDB" id="A0A314Z753"/>
<evidence type="ECO:0000256" key="10">
    <source>
        <dbReference type="ARBA" id="ARBA00022533"/>
    </source>
</evidence>
<dbReference type="GO" id="GO:0005525">
    <property type="term" value="F:GTP binding"/>
    <property type="evidence" value="ECO:0007669"/>
    <property type="project" value="UniProtKB-KW"/>
</dbReference>
<keyword evidence="20" id="KW-0067">ATP-binding</keyword>
<dbReference type="FunFam" id="3.40.50.2020:FF:000015">
    <property type="entry name" value="Uridine kinase"/>
    <property type="match status" value="1"/>
</dbReference>
<keyword evidence="10" id="KW-0021">Allosteric enzyme</keyword>
<dbReference type="Gene3D" id="3.40.50.300">
    <property type="entry name" value="P-loop containing nucleotide triphosphate hydrolases"/>
    <property type="match status" value="1"/>
</dbReference>
<comment type="pathway">
    <text evidence="3 20">Pyrimidine metabolism; UMP biosynthesis via salvage pathway; UMP from uridine: step 1/1.</text>
</comment>
<feature type="domain" description="Phosphoribulokinase/uridine kinase" evidence="22">
    <location>
        <begin position="49"/>
        <end position="235"/>
    </location>
</feature>
<dbReference type="STRING" id="2094558.A0A314Z753"/>
<evidence type="ECO:0000256" key="21">
    <source>
        <dbReference type="RuleBase" id="RU003994"/>
    </source>
</evidence>
<evidence type="ECO:0000256" key="12">
    <source>
        <dbReference type="ARBA" id="ARBA00022679"/>
    </source>
</evidence>
<keyword evidence="12 20" id="KW-0808">Transferase</keyword>
<dbReference type="Gene3D" id="3.20.20.70">
    <property type="entry name" value="Aldolase class I"/>
    <property type="match status" value="1"/>
</dbReference>
<keyword evidence="25" id="KW-1185">Reference proteome</keyword>
<dbReference type="GO" id="GO:0004332">
    <property type="term" value="F:fructose-bisphosphate aldolase activity"/>
    <property type="evidence" value="ECO:0007669"/>
    <property type="project" value="UniProtKB-EC"/>
</dbReference>
<name>A0A314Z753_PRUYE</name>
<dbReference type="InterPro" id="IPR000764">
    <property type="entry name" value="Uridine_kinase-like"/>
</dbReference>
<dbReference type="EC" id="2.7.1.48" evidence="20"/>
<dbReference type="InterPro" id="IPR029057">
    <property type="entry name" value="PRTase-like"/>
</dbReference>
<comment type="catalytic activity">
    <reaction evidence="1 21">
        <text>beta-D-fructose 1,6-bisphosphate = D-glyceraldehyde 3-phosphate + dihydroxyacetone phosphate</text>
        <dbReference type="Rhea" id="RHEA:14729"/>
        <dbReference type="ChEBI" id="CHEBI:32966"/>
        <dbReference type="ChEBI" id="CHEBI:57642"/>
        <dbReference type="ChEBI" id="CHEBI:59776"/>
        <dbReference type="EC" id="4.1.2.13"/>
    </reaction>
</comment>
<dbReference type="InterPro" id="IPR000741">
    <property type="entry name" value="FBA_I"/>
</dbReference>
<keyword evidence="13 20" id="KW-0547">Nucleotide-binding</keyword>
<evidence type="ECO:0000256" key="16">
    <source>
        <dbReference type="ARBA" id="ARBA00023152"/>
    </source>
</evidence>
<dbReference type="GO" id="GO:2000904">
    <property type="term" value="P:regulation of starch metabolic process"/>
    <property type="evidence" value="ECO:0007669"/>
    <property type="project" value="UniProtKB-ARBA"/>
</dbReference>
<dbReference type="NCBIfam" id="TIGR00235">
    <property type="entry name" value="udk"/>
    <property type="match status" value="1"/>
</dbReference>
<evidence type="ECO:0000313" key="24">
    <source>
        <dbReference type="EMBL" id="PQQ15965.1"/>
    </source>
</evidence>
<dbReference type="GO" id="GO:0016757">
    <property type="term" value="F:glycosyltransferase activity"/>
    <property type="evidence" value="ECO:0007669"/>
    <property type="project" value="UniProtKB-KW"/>
</dbReference>
<dbReference type="GO" id="GO:0044211">
    <property type="term" value="P:CTP salvage"/>
    <property type="evidence" value="ECO:0007669"/>
    <property type="project" value="UniProtKB-UniPathway"/>
</dbReference>
<dbReference type="OrthoDB" id="106623at2759"/>
<comment type="caution">
    <text evidence="24">The sequence shown here is derived from an EMBL/GenBank/DDBJ whole genome shotgun (WGS) entry which is preliminary data.</text>
</comment>
<dbReference type="GO" id="GO:0044206">
    <property type="term" value="P:UMP salvage"/>
    <property type="evidence" value="ECO:0007669"/>
    <property type="project" value="UniProtKB-UniPathway"/>
</dbReference>
<dbReference type="InterPro" id="IPR027417">
    <property type="entry name" value="P-loop_NTPase"/>
</dbReference>
<protein>
    <recommendedName>
        <fullName evidence="20 21">Multifunctional fusion protein</fullName>
    </recommendedName>
    <domain>
        <recommendedName>
            <fullName evidence="20">Uridine kinase</fullName>
            <ecNumber evidence="20">2.7.1.48</ecNumber>
        </recommendedName>
    </domain>
    <domain>
        <recommendedName>
            <fullName evidence="21">Fructose-bisphosphate aldolase</fullName>
            <ecNumber evidence="21">4.1.2.13</ecNumber>
        </recommendedName>
    </domain>
</protein>
<comment type="similarity">
    <text evidence="7 21">Belongs to the class I fructose-bisphosphate aldolase family.</text>
</comment>
<comment type="catalytic activity">
    <reaction evidence="20">
        <text>uridine + ATP = UMP + ADP + H(+)</text>
        <dbReference type="Rhea" id="RHEA:16825"/>
        <dbReference type="ChEBI" id="CHEBI:15378"/>
        <dbReference type="ChEBI" id="CHEBI:16704"/>
        <dbReference type="ChEBI" id="CHEBI:30616"/>
        <dbReference type="ChEBI" id="CHEBI:57865"/>
        <dbReference type="ChEBI" id="CHEBI:456216"/>
        <dbReference type="EC" id="2.7.1.48"/>
    </reaction>
</comment>
<dbReference type="InterPro" id="IPR000836">
    <property type="entry name" value="PRTase_dom"/>
</dbReference>
<evidence type="ECO:0000256" key="13">
    <source>
        <dbReference type="ARBA" id="ARBA00022741"/>
    </source>
</evidence>
<reference evidence="24 25" key="1">
    <citation type="submission" date="2018-02" db="EMBL/GenBank/DDBJ databases">
        <title>Draft genome of wild Prunus yedoensis var. nudiflora.</title>
        <authorList>
            <person name="Baek S."/>
            <person name="Kim J.-H."/>
            <person name="Choi K."/>
            <person name="Kim G.-B."/>
            <person name="Cho A."/>
            <person name="Jang H."/>
            <person name="Shin C.-H."/>
            <person name="Yu H.-J."/>
            <person name="Mun J.-H."/>
        </authorList>
    </citation>
    <scope>NUCLEOTIDE SEQUENCE [LARGE SCALE GENOMIC DNA]</scope>
    <source>
        <strain evidence="25">cv. Jeju island</strain>
        <tissue evidence="24">Leaf</tissue>
    </source>
</reference>
<dbReference type="EMBL" id="PJQY01000211">
    <property type="protein sequence ID" value="PQQ15965.1"/>
    <property type="molecule type" value="Genomic_DNA"/>
</dbReference>
<keyword evidence="17 21" id="KW-0456">Lyase</keyword>
<dbReference type="Pfam" id="PF14681">
    <property type="entry name" value="UPRTase"/>
    <property type="match status" value="1"/>
</dbReference>
<dbReference type="CDD" id="cd06223">
    <property type="entry name" value="PRTases_typeI"/>
    <property type="match status" value="1"/>
</dbReference>
<keyword evidence="19" id="KW-0704">Schiff base</keyword>
<evidence type="ECO:0000256" key="4">
    <source>
        <dbReference type="ARBA" id="ARBA00004714"/>
    </source>
</evidence>
<dbReference type="GO" id="GO:0043771">
    <property type="term" value="F:cytidine kinase activity"/>
    <property type="evidence" value="ECO:0007669"/>
    <property type="project" value="RHEA"/>
</dbReference>
<evidence type="ECO:0000256" key="3">
    <source>
        <dbReference type="ARBA" id="ARBA00004690"/>
    </source>
</evidence>